<name>A0A4V1M6H2_9BACT</name>
<dbReference type="PROSITE" id="PS50059">
    <property type="entry name" value="FKBP_PPIASE"/>
    <property type="match status" value="1"/>
</dbReference>
<evidence type="ECO:0000259" key="7">
    <source>
        <dbReference type="PROSITE" id="PS50059"/>
    </source>
</evidence>
<dbReference type="RefSeq" id="WP_129046754.1">
    <property type="nucleotide sequence ID" value="NZ_SDHX01000001.1"/>
</dbReference>
<dbReference type="Pfam" id="PF00254">
    <property type="entry name" value="FKBP_C"/>
    <property type="match status" value="1"/>
</dbReference>
<comment type="caution">
    <text evidence="8">The sequence shown here is derived from an EMBL/GenBank/DDBJ whole genome shotgun (WGS) entry which is preliminary data.</text>
</comment>
<evidence type="ECO:0000256" key="3">
    <source>
        <dbReference type="ARBA" id="ARBA00023110"/>
    </source>
</evidence>
<keyword evidence="9" id="KW-1185">Reference proteome</keyword>
<evidence type="ECO:0000313" key="9">
    <source>
        <dbReference type="Proteomes" id="UP000290218"/>
    </source>
</evidence>
<accession>A0A4V1M6H2</accession>
<evidence type="ECO:0000256" key="1">
    <source>
        <dbReference type="ARBA" id="ARBA00000971"/>
    </source>
</evidence>
<gene>
    <name evidence="8" type="ORF">ESB00_05685</name>
</gene>
<dbReference type="InterPro" id="IPR046357">
    <property type="entry name" value="PPIase_dom_sf"/>
</dbReference>
<dbReference type="Gene3D" id="3.10.50.40">
    <property type="match status" value="1"/>
</dbReference>
<comment type="similarity">
    <text evidence="2 6">Belongs to the FKBP-type PPIase family.</text>
</comment>
<dbReference type="Proteomes" id="UP000290218">
    <property type="component" value="Unassembled WGS sequence"/>
</dbReference>
<evidence type="ECO:0000256" key="4">
    <source>
        <dbReference type="ARBA" id="ARBA00023235"/>
    </source>
</evidence>
<dbReference type="PANTHER" id="PTHR43811:SF19">
    <property type="entry name" value="39 KDA FK506-BINDING NUCLEAR PROTEIN"/>
    <property type="match status" value="1"/>
</dbReference>
<evidence type="ECO:0000256" key="5">
    <source>
        <dbReference type="PROSITE-ProRule" id="PRU00277"/>
    </source>
</evidence>
<sequence length="161" mass="17036">MSRLFTLLAVLLLAGCTPKEPPPPPAPVKSELELKREKFFGAAAAQDKAIDWRSSGLGVKLITAGEGVSPTASDKVRVHYTGTLADGTVFDDTRAKGKPAQFALSQLLRGMTEGIGYLKPGGRAVLYIPPSLGYGSMRAGSIPPVSGLTFDVELLEVLPRE</sequence>
<reference evidence="8 9" key="1">
    <citation type="submission" date="2019-01" db="EMBL/GenBank/DDBJ databases">
        <title>Lacunisphaera sp. strain TWA-58.</title>
        <authorList>
            <person name="Chen W.-M."/>
        </authorList>
    </citation>
    <scope>NUCLEOTIDE SEQUENCE [LARGE SCALE GENOMIC DNA]</scope>
    <source>
        <strain evidence="8 9">TWA-58</strain>
    </source>
</reference>
<keyword evidence="4 5" id="KW-0413">Isomerase</keyword>
<protein>
    <recommendedName>
        <fullName evidence="6">Peptidyl-prolyl cis-trans isomerase</fullName>
        <ecNumber evidence="6">5.2.1.8</ecNumber>
    </recommendedName>
</protein>
<evidence type="ECO:0000256" key="6">
    <source>
        <dbReference type="RuleBase" id="RU003915"/>
    </source>
</evidence>
<dbReference type="AlphaFoldDB" id="A0A4V1M6H2"/>
<comment type="catalytic activity">
    <reaction evidence="1 5 6">
        <text>[protein]-peptidylproline (omega=180) = [protein]-peptidylproline (omega=0)</text>
        <dbReference type="Rhea" id="RHEA:16237"/>
        <dbReference type="Rhea" id="RHEA-COMP:10747"/>
        <dbReference type="Rhea" id="RHEA-COMP:10748"/>
        <dbReference type="ChEBI" id="CHEBI:83833"/>
        <dbReference type="ChEBI" id="CHEBI:83834"/>
        <dbReference type="EC" id="5.2.1.8"/>
    </reaction>
</comment>
<keyword evidence="3 5" id="KW-0697">Rotamase</keyword>
<dbReference type="SUPFAM" id="SSF54534">
    <property type="entry name" value="FKBP-like"/>
    <property type="match status" value="1"/>
</dbReference>
<feature type="domain" description="PPIase FKBP-type" evidence="7">
    <location>
        <begin position="73"/>
        <end position="158"/>
    </location>
</feature>
<dbReference type="PANTHER" id="PTHR43811">
    <property type="entry name" value="FKBP-TYPE PEPTIDYL-PROLYL CIS-TRANS ISOMERASE FKPA"/>
    <property type="match status" value="1"/>
</dbReference>
<dbReference type="GO" id="GO:0003755">
    <property type="term" value="F:peptidyl-prolyl cis-trans isomerase activity"/>
    <property type="evidence" value="ECO:0007669"/>
    <property type="project" value="UniProtKB-UniRule"/>
</dbReference>
<organism evidence="8 9">
    <name type="scientific">Oleiharenicola lentus</name>
    <dbReference type="NCBI Taxonomy" id="2508720"/>
    <lineage>
        <taxon>Bacteria</taxon>
        <taxon>Pseudomonadati</taxon>
        <taxon>Verrucomicrobiota</taxon>
        <taxon>Opitutia</taxon>
        <taxon>Opitutales</taxon>
        <taxon>Opitutaceae</taxon>
        <taxon>Oleiharenicola</taxon>
    </lineage>
</organism>
<evidence type="ECO:0000256" key="2">
    <source>
        <dbReference type="ARBA" id="ARBA00006577"/>
    </source>
</evidence>
<dbReference type="InterPro" id="IPR001179">
    <property type="entry name" value="PPIase_FKBP_dom"/>
</dbReference>
<dbReference type="EC" id="5.2.1.8" evidence="6"/>
<dbReference type="OrthoDB" id="9814548at2"/>
<proteinExistence type="inferred from homology"/>
<dbReference type="PROSITE" id="PS51257">
    <property type="entry name" value="PROKAR_LIPOPROTEIN"/>
    <property type="match status" value="1"/>
</dbReference>
<dbReference type="EMBL" id="SDHX01000001">
    <property type="protein sequence ID" value="RXK55389.1"/>
    <property type="molecule type" value="Genomic_DNA"/>
</dbReference>
<evidence type="ECO:0000313" key="8">
    <source>
        <dbReference type="EMBL" id="RXK55389.1"/>
    </source>
</evidence>